<name>A0AAW1BIM6_CROAD</name>
<evidence type="ECO:0000256" key="4">
    <source>
        <dbReference type="SAM" id="Phobius"/>
    </source>
</evidence>
<feature type="region of interest" description="Disordered" evidence="3">
    <location>
        <begin position="110"/>
        <end position="141"/>
    </location>
</feature>
<accession>A0AAW1BIM6</accession>
<keyword evidence="4" id="KW-0472">Membrane</keyword>
<evidence type="ECO:0000259" key="5">
    <source>
        <dbReference type="PROSITE" id="PS01031"/>
    </source>
</evidence>
<keyword evidence="6" id="KW-0346">Stress response</keyword>
<dbReference type="PANTHER" id="PTHR46907:SF1">
    <property type="entry name" value="HEAT SHOCK PROTEIN FAMILY B (SMALL) MEMBER 7"/>
    <property type="match status" value="1"/>
</dbReference>
<evidence type="ECO:0000256" key="2">
    <source>
        <dbReference type="RuleBase" id="RU003616"/>
    </source>
</evidence>
<reference evidence="6 7" key="1">
    <citation type="journal article" date="2024" name="Proc. Natl. Acad. Sci. U.S.A.">
        <title>The genetic regulatory architecture and epigenomic basis for age-related changes in rattlesnake venom.</title>
        <authorList>
            <person name="Hogan M.P."/>
            <person name="Holding M.L."/>
            <person name="Nystrom G.S."/>
            <person name="Colston T.J."/>
            <person name="Bartlett D.A."/>
            <person name="Mason A.J."/>
            <person name="Ellsworth S.A."/>
            <person name="Rautsaw R.M."/>
            <person name="Lawrence K.C."/>
            <person name="Strickland J.L."/>
            <person name="He B."/>
            <person name="Fraser P."/>
            <person name="Margres M.J."/>
            <person name="Gilbert D.M."/>
            <person name="Gibbs H.L."/>
            <person name="Parkinson C.L."/>
            <person name="Rokyta D.R."/>
        </authorList>
    </citation>
    <scope>NUCLEOTIDE SEQUENCE [LARGE SCALE GENOMIC DNA]</scope>
    <source>
        <strain evidence="6">DRR0105</strain>
    </source>
</reference>
<feature type="domain" description="SHSP" evidence="5">
    <location>
        <begin position="209"/>
        <end position="315"/>
    </location>
</feature>
<sequence>MLHLPFCPAPWHLSSTQLHGPSVVSAGWFLPLWMNEGSMGRSGGFKSSPSQAFLSATTPPFKPQELLSGFVDFACCIFLSFSLVACFVSFAWECLRGRVRTPSKEGRRWWESPQLRGGSGNTGRNPVVVPRESEGPSCAVQRDLRTPSSHCGLPKAMSSRSSSSTFRSEHISTYTPSKHRFEPLLDPPHGIFGAGRTQEPYGYSGSPPSVHSSALGSSNIVASGNKYQVITDLSQFEPQDIVVTSYNHCIVIQAEKMADDGIVSNTFTHKCQLPTDMDPLSVSCSLNDAGKLIITARRQQLSPSPLYRTEDSPTHRYCWVPPSPRCLSAASSPLRIAWAF</sequence>
<dbReference type="PANTHER" id="PTHR46907">
    <property type="entry name" value="HEAT SHOCK PROTEIN BETA-7-RELATED"/>
    <property type="match status" value="1"/>
</dbReference>
<keyword evidence="4" id="KW-1133">Transmembrane helix</keyword>
<keyword evidence="7" id="KW-1185">Reference proteome</keyword>
<dbReference type="PROSITE" id="PS01031">
    <property type="entry name" value="SHSP"/>
    <property type="match status" value="1"/>
</dbReference>
<feature type="transmembrane region" description="Helical" evidence="4">
    <location>
        <begin position="70"/>
        <end position="92"/>
    </location>
</feature>
<dbReference type="EMBL" id="JAOTOJ010000005">
    <property type="protein sequence ID" value="KAK9401373.1"/>
    <property type="molecule type" value="Genomic_DNA"/>
</dbReference>
<evidence type="ECO:0000256" key="3">
    <source>
        <dbReference type="SAM" id="MobiDB-lite"/>
    </source>
</evidence>
<evidence type="ECO:0000256" key="1">
    <source>
        <dbReference type="PROSITE-ProRule" id="PRU00285"/>
    </source>
</evidence>
<dbReference type="InterPro" id="IPR008978">
    <property type="entry name" value="HSP20-like_chaperone"/>
</dbReference>
<gene>
    <name evidence="6" type="ORF">NXF25_012087</name>
</gene>
<evidence type="ECO:0000313" key="6">
    <source>
        <dbReference type="EMBL" id="KAK9401373.1"/>
    </source>
</evidence>
<comment type="similarity">
    <text evidence="1 2">Belongs to the small heat shock protein (HSP20) family.</text>
</comment>
<dbReference type="Pfam" id="PF00011">
    <property type="entry name" value="HSP20"/>
    <property type="match status" value="1"/>
</dbReference>
<dbReference type="SUPFAM" id="SSF49764">
    <property type="entry name" value="HSP20-like chaperones"/>
    <property type="match status" value="1"/>
</dbReference>
<dbReference type="AlphaFoldDB" id="A0AAW1BIM6"/>
<dbReference type="Proteomes" id="UP001474421">
    <property type="component" value="Unassembled WGS sequence"/>
</dbReference>
<dbReference type="InterPro" id="IPR002068">
    <property type="entry name" value="A-crystallin/Hsp20_dom"/>
</dbReference>
<proteinExistence type="inferred from homology"/>
<keyword evidence="4" id="KW-0812">Transmembrane</keyword>
<comment type="caution">
    <text evidence="6">The sequence shown here is derived from an EMBL/GenBank/DDBJ whole genome shotgun (WGS) entry which is preliminary data.</text>
</comment>
<evidence type="ECO:0000313" key="7">
    <source>
        <dbReference type="Proteomes" id="UP001474421"/>
    </source>
</evidence>
<dbReference type="Gene3D" id="2.60.40.790">
    <property type="match status" value="1"/>
</dbReference>
<organism evidence="6 7">
    <name type="scientific">Crotalus adamanteus</name>
    <name type="common">Eastern diamondback rattlesnake</name>
    <dbReference type="NCBI Taxonomy" id="8729"/>
    <lineage>
        <taxon>Eukaryota</taxon>
        <taxon>Metazoa</taxon>
        <taxon>Chordata</taxon>
        <taxon>Craniata</taxon>
        <taxon>Vertebrata</taxon>
        <taxon>Euteleostomi</taxon>
        <taxon>Lepidosauria</taxon>
        <taxon>Squamata</taxon>
        <taxon>Bifurcata</taxon>
        <taxon>Unidentata</taxon>
        <taxon>Episquamata</taxon>
        <taxon>Toxicofera</taxon>
        <taxon>Serpentes</taxon>
        <taxon>Colubroidea</taxon>
        <taxon>Viperidae</taxon>
        <taxon>Crotalinae</taxon>
        <taxon>Crotalus</taxon>
    </lineage>
</organism>
<protein>
    <submittedName>
        <fullName evidence="6">Heat shock protein beta-7-like</fullName>
    </submittedName>
</protein>